<dbReference type="OrthoDB" id="6372253at2"/>
<proteinExistence type="predicted"/>
<name>A0A366LDU1_9SPHI</name>
<comment type="caution">
    <text evidence="1">The sequence shown here is derived from an EMBL/GenBank/DDBJ whole genome shotgun (WGS) entry which is preliminary data.</text>
</comment>
<accession>A0A366LDU1</accession>
<evidence type="ECO:0008006" key="3">
    <source>
        <dbReference type="Google" id="ProtNLM"/>
    </source>
</evidence>
<protein>
    <recommendedName>
        <fullName evidence="3">DUF3945 domain-containing protein</fullName>
    </recommendedName>
</protein>
<dbReference type="RefSeq" id="WP_113947110.1">
    <property type="nucleotide sequence ID" value="NZ_QNQU01000001.1"/>
</dbReference>
<keyword evidence="2" id="KW-1185">Reference proteome</keyword>
<evidence type="ECO:0000313" key="2">
    <source>
        <dbReference type="Proteomes" id="UP000252081"/>
    </source>
</evidence>
<organism evidence="1 2">
    <name type="scientific">Pedobacter miscanthi</name>
    <dbReference type="NCBI Taxonomy" id="2259170"/>
    <lineage>
        <taxon>Bacteria</taxon>
        <taxon>Pseudomonadati</taxon>
        <taxon>Bacteroidota</taxon>
        <taxon>Sphingobacteriia</taxon>
        <taxon>Sphingobacteriales</taxon>
        <taxon>Sphingobacteriaceae</taxon>
        <taxon>Pedobacter</taxon>
    </lineage>
</organism>
<evidence type="ECO:0000313" key="1">
    <source>
        <dbReference type="EMBL" id="RBQ12031.1"/>
    </source>
</evidence>
<dbReference type="EMBL" id="QNQU01000001">
    <property type="protein sequence ID" value="RBQ12031.1"/>
    <property type="molecule type" value="Genomic_DNA"/>
</dbReference>
<reference evidence="1 2" key="1">
    <citation type="submission" date="2018-07" db="EMBL/GenBank/DDBJ databases">
        <title>A draft genome of a endophytic bacteria, a new species of Pedobacter.</title>
        <authorList>
            <person name="Zhang Z.D."/>
            <person name="Chen Z.J."/>
        </authorList>
    </citation>
    <scope>NUCLEOTIDE SEQUENCE [LARGE SCALE GENOMIC DNA]</scope>
    <source>
        <strain evidence="1 2">RS10</strain>
    </source>
</reference>
<dbReference type="Proteomes" id="UP000252081">
    <property type="component" value="Unassembled WGS sequence"/>
</dbReference>
<gene>
    <name evidence="1" type="ORF">DRW42_01880</name>
</gene>
<dbReference type="AlphaFoldDB" id="A0A366LDU1"/>
<sequence>MNENNLEYLQNNLKYLGFGESLNPQLKEAIEKELPDIKLHFEITMPAQNAKDKPDLADSMRYELDFSKSKETDMYFFNKYSAFLQKAGETAAIDQTFYINKGKGVTAKESYNLLSGRAVNKDVILKSGEKANMWLKLDLSEHDPEKGYTVKNYGENYGFSLASAVEKFVLPDINKPGFKDQLMKSLERGNLHEVSFSKDGKEMKGFVAANPQFKTLDFYDHNLSSVYSKAVDLKEVSAKALAPAEKKDAVVEEATIEEKNGRGR</sequence>